<dbReference type="Proteomes" id="UP001149140">
    <property type="component" value="Unassembled WGS sequence"/>
</dbReference>
<feature type="chain" id="PRO_5040762669" evidence="1">
    <location>
        <begin position="22"/>
        <end position="116"/>
    </location>
</feature>
<feature type="signal peptide" evidence="1">
    <location>
        <begin position="1"/>
        <end position="21"/>
    </location>
</feature>
<comment type="caution">
    <text evidence="2">The sequence shown here is derived from an EMBL/GenBank/DDBJ whole genome shotgun (WGS) entry which is preliminary data.</text>
</comment>
<protein>
    <submittedName>
        <fullName evidence="2">Uncharacterized protein</fullName>
    </submittedName>
</protein>
<dbReference type="RefSeq" id="WP_270037697.1">
    <property type="nucleotide sequence ID" value="NZ_JAPDOD010000001.1"/>
</dbReference>
<dbReference type="EMBL" id="JAPDOD010000001">
    <property type="protein sequence ID" value="MDA0159044.1"/>
    <property type="molecule type" value="Genomic_DNA"/>
</dbReference>
<reference evidence="2" key="1">
    <citation type="submission" date="2022-10" db="EMBL/GenBank/DDBJ databases">
        <title>The WGS of Solirubrobacter ginsenosidimutans DSM 21036.</title>
        <authorList>
            <person name="Jiang Z."/>
        </authorList>
    </citation>
    <scope>NUCLEOTIDE SEQUENCE</scope>
    <source>
        <strain evidence="2">DSM 21036</strain>
    </source>
</reference>
<gene>
    <name evidence="2" type="ORF">OM076_02105</name>
</gene>
<evidence type="ECO:0000313" key="3">
    <source>
        <dbReference type="Proteomes" id="UP001149140"/>
    </source>
</evidence>
<sequence>MMRRLTMIVGLVLLLAAPAQASAEPRYDVPRGFTRCPDAHAWNGFFKWASQRHSSCARTAGFMRAYAKRAGGPQMPRHVDGFTCRIHFYENEDGDTYASRHTCTRRDVTIRFYGMV</sequence>
<accession>A0A9X3RYD1</accession>
<keyword evidence="1" id="KW-0732">Signal</keyword>
<evidence type="ECO:0000313" key="2">
    <source>
        <dbReference type="EMBL" id="MDA0159044.1"/>
    </source>
</evidence>
<proteinExistence type="predicted"/>
<name>A0A9X3RYD1_9ACTN</name>
<organism evidence="2 3">
    <name type="scientific">Solirubrobacter ginsenosidimutans</name>
    <dbReference type="NCBI Taxonomy" id="490573"/>
    <lineage>
        <taxon>Bacteria</taxon>
        <taxon>Bacillati</taxon>
        <taxon>Actinomycetota</taxon>
        <taxon>Thermoleophilia</taxon>
        <taxon>Solirubrobacterales</taxon>
        <taxon>Solirubrobacteraceae</taxon>
        <taxon>Solirubrobacter</taxon>
    </lineage>
</organism>
<evidence type="ECO:0000256" key="1">
    <source>
        <dbReference type="SAM" id="SignalP"/>
    </source>
</evidence>
<keyword evidence="3" id="KW-1185">Reference proteome</keyword>
<dbReference type="AlphaFoldDB" id="A0A9X3RYD1"/>